<dbReference type="EMBL" id="DSAY01000127">
    <property type="protein sequence ID" value="HDP15573.1"/>
    <property type="molecule type" value="Genomic_DNA"/>
</dbReference>
<protein>
    <submittedName>
        <fullName evidence="1">Uncharacterized protein</fullName>
    </submittedName>
</protein>
<comment type="caution">
    <text evidence="1">The sequence shown here is derived from an EMBL/GenBank/DDBJ whole genome shotgun (WGS) entry which is preliminary data.</text>
</comment>
<accession>A0A7C1GSI2</accession>
<dbReference type="AlphaFoldDB" id="A0A7C1GSI2"/>
<organism evidence="1">
    <name type="scientific">Thermofilum adornatum</name>
    <dbReference type="NCBI Taxonomy" id="1365176"/>
    <lineage>
        <taxon>Archaea</taxon>
        <taxon>Thermoproteota</taxon>
        <taxon>Thermoprotei</taxon>
        <taxon>Thermofilales</taxon>
        <taxon>Thermofilaceae</taxon>
        <taxon>Thermofilum</taxon>
    </lineage>
</organism>
<gene>
    <name evidence="1" type="ORF">ENN26_07370</name>
</gene>
<sequence>MIRVSIDKLRTFTSKAGLYSWDESGEKIIVAFSSLSLEEVLGENAEIRIIGSKEGNDLVVEKVILSRGGVREEVDPKTLEGWFKYIEQSEVAKK</sequence>
<name>A0A7C1GSI2_9CREN</name>
<proteinExistence type="predicted"/>
<reference evidence="1" key="1">
    <citation type="journal article" date="2020" name="mSystems">
        <title>Genome- and Community-Level Interaction Insights into Carbon Utilization and Element Cycling Functions of Hydrothermarchaeota in Hydrothermal Sediment.</title>
        <authorList>
            <person name="Zhou Z."/>
            <person name="Liu Y."/>
            <person name="Xu W."/>
            <person name="Pan J."/>
            <person name="Luo Z.H."/>
            <person name="Li M."/>
        </authorList>
    </citation>
    <scope>NUCLEOTIDE SEQUENCE [LARGE SCALE GENOMIC DNA]</scope>
    <source>
        <strain evidence="1">SpSt-116</strain>
    </source>
</reference>
<evidence type="ECO:0000313" key="1">
    <source>
        <dbReference type="EMBL" id="HDP15573.1"/>
    </source>
</evidence>